<name>A0ABU9MUC2_9GAMM</name>
<dbReference type="InterPro" id="IPR043128">
    <property type="entry name" value="Rev_trsase/Diguanyl_cyclase"/>
</dbReference>
<dbReference type="Pfam" id="PF13426">
    <property type="entry name" value="PAS_9"/>
    <property type="match status" value="1"/>
</dbReference>
<dbReference type="InterPro" id="IPR029787">
    <property type="entry name" value="Nucleotide_cyclase"/>
</dbReference>
<dbReference type="CDD" id="cd01949">
    <property type="entry name" value="GGDEF"/>
    <property type="match status" value="1"/>
</dbReference>
<dbReference type="InterPro" id="IPR035919">
    <property type="entry name" value="EAL_sf"/>
</dbReference>
<dbReference type="SUPFAM" id="SSF63829">
    <property type="entry name" value="Calcium-dependent phosphotriesterase"/>
    <property type="match status" value="2"/>
</dbReference>
<dbReference type="Pfam" id="PF08447">
    <property type="entry name" value="PAS_3"/>
    <property type="match status" value="1"/>
</dbReference>
<dbReference type="InterPro" id="IPR035965">
    <property type="entry name" value="PAS-like_dom_sf"/>
</dbReference>
<dbReference type="SUPFAM" id="SSF55073">
    <property type="entry name" value="Nucleotide cyclase"/>
    <property type="match status" value="1"/>
</dbReference>
<feature type="domain" description="EAL" evidence="1">
    <location>
        <begin position="1257"/>
        <end position="1509"/>
    </location>
</feature>
<dbReference type="SUPFAM" id="SSF141868">
    <property type="entry name" value="EAL domain-like"/>
    <property type="match status" value="1"/>
</dbReference>
<proteinExistence type="predicted"/>
<dbReference type="InterPro" id="IPR000160">
    <property type="entry name" value="GGDEF_dom"/>
</dbReference>
<dbReference type="Gene3D" id="3.30.70.270">
    <property type="match status" value="1"/>
</dbReference>
<dbReference type="Pfam" id="PF07494">
    <property type="entry name" value="Reg_prop"/>
    <property type="match status" value="1"/>
</dbReference>
<dbReference type="Proteomes" id="UP001447008">
    <property type="component" value="Unassembled WGS sequence"/>
</dbReference>
<dbReference type="InterPro" id="IPR015943">
    <property type="entry name" value="WD40/YVTN_repeat-like_dom_sf"/>
</dbReference>
<dbReference type="PANTHER" id="PTHR44757">
    <property type="entry name" value="DIGUANYLATE CYCLASE DGCP"/>
    <property type="match status" value="1"/>
</dbReference>
<dbReference type="PROSITE" id="PS50883">
    <property type="entry name" value="EAL"/>
    <property type="match status" value="1"/>
</dbReference>
<dbReference type="InterPro" id="IPR011110">
    <property type="entry name" value="Reg_prop"/>
</dbReference>
<dbReference type="PANTHER" id="PTHR44757:SF2">
    <property type="entry name" value="BIOFILM ARCHITECTURE MAINTENANCE PROTEIN MBAA"/>
    <property type="match status" value="1"/>
</dbReference>
<dbReference type="InterPro" id="IPR001633">
    <property type="entry name" value="EAL_dom"/>
</dbReference>
<dbReference type="Pfam" id="PF00990">
    <property type="entry name" value="GGDEF"/>
    <property type="match status" value="1"/>
</dbReference>
<dbReference type="Gene3D" id="3.20.20.450">
    <property type="entry name" value="EAL domain"/>
    <property type="match status" value="1"/>
</dbReference>
<gene>
    <name evidence="3" type="ORF">WCN91_05570</name>
</gene>
<organism evidence="3 4">
    <name type="scientific">Pseudoalteromonas qingdaonensis</name>
    <dbReference type="NCBI Taxonomy" id="3131913"/>
    <lineage>
        <taxon>Bacteria</taxon>
        <taxon>Pseudomonadati</taxon>
        <taxon>Pseudomonadota</taxon>
        <taxon>Gammaproteobacteria</taxon>
        <taxon>Alteromonadales</taxon>
        <taxon>Pseudoalteromonadaceae</taxon>
        <taxon>Pseudoalteromonas</taxon>
    </lineage>
</organism>
<dbReference type="InterPro" id="IPR013783">
    <property type="entry name" value="Ig-like_fold"/>
</dbReference>
<dbReference type="InterPro" id="IPR000014">
    <property type="entry name" value="PAS"/>
</dbReference>
<evidence type="ECO:0000259" key="2">
    <source>
        <dbReference type="PROSITE" id="PS50887"/>
    </source>
</evidence>
<accession>A0ABU9MUC2</accession>
<dbReference type="Gene3D" id="3.30.450.20">
    <property type="entry name" value="PAS domain"/>
    <property type="match status" value="2"/>
</dbReference>
<dbReference type="CDD" id="cd01948">
    <property type="entry name" value="EAL"/>
    <property type="match status" value="1"/>
</dbReference>
<dbReference type="Gene3D" id="2.60.40.10">
    <property type="entry name" value="Immunoglobulins"/>
    <property type="match status" value="1"/>
</dbReference>
<evidence type="ECO:0000313" key="4">
    <source>
        <dbReference type="Proteomes" id="UP001447008"/>
    </source>
</evidence>
<evidence type="ECO:0000259" key="1">
    <source>
        <dbReference type="PROSITE" id="PS50883"/>
    </source>
</evidence>
<keyword evidence="4" id="KW-1185">Reference proteome</keyword>
<reference evidence="3 4" key="1">
    <citation type="submission" date="2024-03" db="EMBL/GenBank/DDBJ databases">
        <title>Pseudoalteromonas qingdaonensis sp. nov., isolated from the intestines of marine benthic organisms.</title>
        <authorList>
            <person name="Lin X."/>
            <person name="Fang S."/>
            <person name="Hu X."/>
        </authorList>
    </citation>
    <scope>NUCLEOTIDE SEQUENCE [LARGE SCALE GENOMIC DNA]</scope>
    <source>
        <strain evidence="3 4">YIC-827</strain>
    </source>
</reference>
<dbReference type="Gene3D" id="2.130.10.10">
    <property type="entry name" value="YVTN repeat-like/Quinoprotein amine dehydrogenase"/>
    <property type="match status" value="2"/>
</dbReference>
<dbReference type="InterPro" id="IPR001610">
    <property type="entry name" value="PAC"/>
</dbReference>
<dbReference type="Pfam" id="PF00563">
    <property type="entry name" value="EAL"/>
    <property type="match status" value="1"/>
</dbReference>
<dbReference type="SUPFAM" id="SSF55785">
    <property type="entry name" value="PYP-like sensor domain (PAS domain)"/>
    <property type="match status" value="2"/>
</dbReference>
<sequence>MRRHISFLLNALLSFLVFLYSANVVFASGVNYGYQLQRLSTEEGLSQGTVNTIAQDEFGYLWFGTDRGLNRYDGYQLSPFSSGDPALVSDAILTIAPLKNGSFLVSAQLNGLFLVNPATLSSEQLINNPMSEVDVKYATVWEISQDNNNEDIVWLGINHQVYKYSLASRTLELVFSLNNHTHMIRALLPHEDTLYIGTSTGLFSYHNGASSALAHLPTEYGSNDQRNIKFLQWDNEFGLLVGTVEGLYRHNLDVQKPVIETLIAHRNIWSLQRYGTVDFIATEDGLLQFDRQTRQTLNLIRFSDSRYAVNDNTIRSMFRDKSGMLWLGSQAQGIFSWSPLAMRFKQKALPTGKYQHGHTAWAIYEQDNGTLWVGSGNGLNKIPKDGPSSTFLSVDDKKMALGQQTVYQLQPATHVDNTLWVETVQGIALLDMNTDRLSYPLIKAAYPLEFDTKAIHWGLYQLANGMAYFITESGFYRFDPNSNTIEALPSIKQTLQPEHASHFLPSLPTHKDDPLLSYGGGLYRYNVDNDSLQPIYLPQYLSAQSNNLVDSWTLDQNNSLWLSIDGEGVVALDLETLEERDRIGRAQGLQSLSVFTPVLDNFGFLWFGSNNGLYRYNINSGHLRHFSVKDGLSAAEFNGHSAAKLASGELAFGTVKGLLILDPADFITSTNQYIAPAPQITDISLLSRSLSYTPSKYANAPLQLQHDDLGLTISFSSFNYIYRDQVRYKISLSGASEFKYPNYASHNLQFATLNPGAHQLSISAFDPVSGKWSRTLHLGIEVAYAPWRSPAAITLYIVVSALLLGGWMLWLRRQQRRLHHAHGKLLASQQQTDLALQSSHSGIWHYQVQQRRFIQRRLAAELGYRSTYNQCSFEQYVDLIHPQDADRYRLNWKRFLNQGEQATWDFTYRLCHKQGTWHWYHEVGRITEYDANGQPQEVSGIYTNITDAKAAAQQATVLGEAIGQISDWLLILDENLQPFSANDSFVQAFSDPDNPGLSIQPFVRALGKQKFQRYMELIGQLAAGDNWRIEEKIRTKHDIRHPVQISVTAVCRDKKEESEEISYYVVVITDLTEQKRAEDELRYLANYDPLTGLPNRSMMRGKISQAIDYAKENSSLLALLFIDLDKFKPVNDSFGHAVGDQVLCCICERISEQLDDNSLLARQSGDEFLLLIEQVQSPQMLSELSELLAKTLEKPIKIGNITINISVSIGIALSPFDADNAEDLIRNADMAMIYAKNAGRNGYKFFTEQMNNRITHKLMLENALQDAYRDELLTNHYQPIVHIHQKRIVGVELLLRWQSEGQFISPAEFIPVAEEIGLIDAITEQALHRALRELKQWFSTYDDFYLSVNLSPIHILKSNLTERLVDILAMHDISPGQLRLEITESTLLDDKTKAAAQLNKLRAAGLKLFLDDFGTGYSSLTYLNQFPIDVIKIDQSFVRKIGINPTNEAIIRTIHNLASSLGLYCIAEGVETREQIFFLNKLGCHHLQGFYFAKPCDATTLADKYYLEKILEKMNSL</sequence>
<evidence type="ECO:0000313" key="3">
    <source>
        <dbReference type="EMBL" id="MEM0514899.1"/>
    </source>
</evidence>
<dbReference type="NCBIfam" id="TIGR00254">
    <property type="entry name" value="GGDEF"/>
    <property type="match status" value="1"/>
</dbReference>
<dbReference type="EMBL" id="JBCGCU010000004">
    <property type="protein sequence ID" value="MEM0514899.1"/>
    <property type="molecule type" value="Genomic_DNA"/>
</dbReference>
<dbReference type="PROSITE" id="PS50887">
    <property type="entry name" value="GGDEF"/>
    <property type="match status" value="1"/>
</dbReference>
<feature type="domain" description="GGDEF" evidence="2">
    <location>
        <begin position="1115"/>
        <end position="1248"/>
    </location>
</feature>
<protein>
    <submittedName>
        <fullName evidence="3">EAL domain-containing protein</fullName>
    </submittedName>
</protein>
<dbReference type="SMART" id="SM00052">
    <property type="entry name" value="EAL"/>
    <property type="match status" value="1"/>
</dbReference>
<dbReference type="SMART" id="SM00086">
    <property type="entry name" value="PAC"/>
    <property type="match status" value="2"/>
</dbReference>
<dbReference type="SMART" id="SM00267">
    <property type="entry name" value="GGDEF"/>
    <property type="match status" value="1"/>
</dbReference>
<dbReference type="InterPro" id="IPR013655">
    <property type="entry name" value="PAS_fold_3"/>
</dbReference>
<comment type="caution">
    <text evidence="3">The sequence shown here is derived from an EMBL/GenBank/DDBJ whole genome shotgun (WGS) entry which is preliminary data.</text>
</comment>
<dbReference type="InterPro" id="IPR052155">
    <property type="entry name" value="Biofilm_reg_signaling"/>
</dbReference>
<dbReference type="RefSeq" id="WP_342677088.1">
    <property type="nucleotide sequence ID" value="NZ_JBCGCU010000004.1"/>
</dbReference>